<comment type="caution">
    <text evidence="2">The sequence shown here is derived from an EMBL/GenBank/DDBJ whole genome shotgun (WGS) entry which is preliminary data.</text>
</comment>
<evidence type="ECO:0000313" key="2">
    <source>
        <dbReference type="EMBL" id="EAU53985.1"/>
    </source>
</evidence>
<dbReference type="PANTHER" id="PTHR33121:SF76">
    <property type="entry name" value="SIGNALING PROTEIN"/>
    <property type="match status" value="1"/>
</dbReference>
<dbReference type="Gene3D" id="3.30.450.20">
    <property type="entry name" value="PAS domain"/>
    <property type="match status" value="1"/>
</dbReference>
<dbReference type="STRING" id="314344.AL013_09665"/>
<evidence type="ECO:0000313" key="3">
    <source>
        <dbReference type="Proteomes" id="UP000005297"/>
    </source>
</evidence>
<dbReference type="EMBL" id="AATS01000014">
    <property type="protein sequence ID" value="EAU53985.1"/>
    <property type="molecule type" value="Genomic_DNA"/>
</dbReference>
<dbReference type="GO" id="GO:0071111">
    <property type="term" value="F:cyclic-guanylate-specific phosphodiesterase activity"/>
    <property type="evidence" value="ECO:0007669"/>
    <property type="project" value="InterPro"/>
</dbReference>
<proteinExistence type="predicted"/>
<feature type="domain" description="EAL" evidence="1">
    <location>
        <begin position="1"/>
        <end position="251"/>
    </location>
</feature>
<dbReference type="PANTHER" id="PTHR33121">
    <property type="entry name" value="CYCLIC DI-GMP PHOSPHODIESTERASE PDEF"/>
    <property type="match status" value="1"/>
</dbReference>
<organism evidence="2 3">
    <name type="scientific">Mariprofundus ferrooxydans PV-1</name>
    <dbReference type="NCBI Taxonomy" id="314345"/>
    <lineage>
        <taxon>Bacteria</taxon>
        <taxon>Pseudomonadati</taxon>
        <taxon>Pseudomonadota</taxon>
        <taxon>Candidatius Mariprofundia</taxon>
        <taxon>Mariprofundales</taxon>
        <taxon>Mariprofundaceae</taxon>
        <taxon>Mariprofundus</taxon>
    </lineage>
</organism>
<dbReference type="InterPro" id="IPR001633">
    <property type="entry name" value="EAL_dom"/>
</dbReference>
<sequence length="400" mass="45298">MIEVSMHADLQQFLSHSLYPVYQPILDIKKQVVIGLESLTRSTDGVSPLELFAEAAEHNMLLSFDRSCRSAALSQFRDLGECSRDRLLFLNIDVSALDDADSVAGWIIEQVKINGLANSQVALEIVESKVESTAKLIDFVNRHRQAGFLIVLDDFGESHSNLNRVVQLKPDIIKIDKALIRDIQTDYYKQSIVQAIVSLSNKIGAITLAEGVETRDELFVCYEMGIQLYQGYYFSRPKQPSEFPLFECMEALEHLLPELNEHIAAGIQRVQRENLQYNSISADIISRLHSTNESAEVVARWIMQAHVHIDCVYLLNEQGIQISKTVCRTRSETVHPLFSPSDEAADHSYKEYYYYLKYLGTNRYISEPYISLATGNICRTVSSRFIHQGGVCILCVDFSV</sequence>
<accession>Q0EXD1</accession>
<dbReference type="SUPFAM" id="SSF141868">
    <property type="entry name" value="EAL domain-like"/>
    <property type="match status" value="1"/>
</dbReference>
<dbReference type="SMART" id="SM00052">
    <property type="entry name" value="EAL"/>
    <property type="match status" value="1"/>
</dbReference>
<dbReference type="InterPro" id="IPR050706">
    <property type="entry name" value="Cyclic-di-GMP_PDE-like"/>
</dbReference>
<dbReference type="Pfam" id="PF00563">
    <property type="entry name" value="EAL"/>
    <property type="match status" value="1"/>
</dbReference>
<reference evidence="2 3" key="1">
    <citation type="submission" date="2006-09" db="EMBL/GenBank/DDBJ databases">
        <authorList>
            <person name="Emerson D."/>
            <person name="Ferriera S."/>
            <person name="Johnson J."/>
            <person name="Kravitz S."/>
            <person name="Halpern A."/>
            <person name="Remington K."/>
            <person name="Beeson K."/>
            <person name="Tran B."/>
            <person name="Rogers Y.-H."/>
            <person name="Friedman R."/>
            <person name="Venter J.C."/>
        </authorList>
    </citation>
    <scope>NUCLEOTIDE SEQUENCE [LARGE SCALE GENOMIC DNA]</scope>
    <source>
        <strain evidence="2 3">PV-1</strain>
    </source>
</reference>
<dbReference type="InterPro" id="IPR035919">
    <property type="entry name" value="EAL_sf"/>
</dbReference>
<name>Q0EXD1_9PROT</name>
<dbReference type="Proteomes" id="UP000005297">
    <property type="component" value="Unassembled WGS sequence"/>
</dbReference>
<dbReference type="HOGENOM" id="CLU_015702_0_1_0"/>
<dbReference type="eggNOG" id="COG2200">
    <property type="taxonomic scope" value="Bacteria"/>
</dbReference>
<dbReference type="FunCoup" id="Q0EXD1">
    <property type="interactions" value="23"/>
</dbReference>
<protein>
    <submittedName>
        <fullName evidence="2">Sensory protein, containing eal-domain</fullName>
    </submittedName>
</protein>
<dbReference type="PROSITE" id="PS50883">
    <property type="entry name" value="EAL"/>
    <property type="match status" value="1"/>
</dbReference>
<keyword evidence="3" id="KW-1185">Reference proteome</keyword>
<dbReference type="AlphaFoldDB" id="Q0EXD1"/>
<dbReference type="Gene3D" id="3.20.20.450">
    <property type="entry name" value="EAL domain"/>
    <property type="match status" value="1"/>
</dbReference>
<dbReference type="InterPro" id="IPR029151">
    <property type="entry name" value="Sensor-like_sf"/>
</dbReference>
<dbReference type="InParanoid" id="Q0EXD1"/>
<dbReference type="SUPFAM" id="SSF103190">
    <property type="entry name" value="Sensory domain-like"/>
    <property type="match status" value="1"/>
</dbReference>
<gene>
    <name evidence="2" type="ORF">SPV1_13342</name>
</gene>
<dbReference type="CDD" id="cd01948">
    <property type="entry name" value="EAL"/>
    <property type="match status" value="1"/>
</dbReference>
<evidence type="ECO:0000259" key="1">
    <source>
        <dbReference type="PROSITE" id="PS50883"/>
    </source>
</evidence>